<feature type="domain" description="Peptide methionine sulphoxide reductase MsrA" evidence="5">
    <location>
        <begin position="3"/>
        <end position="156"/>
    </location>
</feature>
<evidence type="ECO:0000313" key="6">
    <source>
        <dbReference type="EMBL" id="OGG73014.1"/>
    </source>
</evidence>
<dbReference type="InterPro" id="IPR036509">
    <property type="entry name" value="Met_Sox_Rdtase_MsrA_sf"/>
</dbReference>
<comment type="caution">
    <text evidence="6">The sequence shown here is derived from an EMBL/GenBank/DDBJ whole genome shotgun (WGS) entry which is preliminary data.</text>
</comment>
<evidence type="ECO:0000313" key="7">
    <source>
        <dbReference type="Proteomes" id="UP000177306"/>
    </source>
</evidence>
<name>A0A1F6EH94_9BACT</name>
<dbReference type="Pfam" id="PF01625">
    <property type="entry name" value="PMSR"/>
    <property type="match status" value="1"/>
</dbReference>
<keyword evidence="1 4" id="KW-0560">Oxidoreductase</keyword>
<dbReference type="NCBIfam" id="TIGR00401">
    <property type="entry name" value="msrA"/>
    <property type="match status" value="1"/>
</dbReference>
<evidence type="ECO:0000256" key="2">
    <source>
        <dbReference type="ARBA" id="ARBA00047806"/>
    </source>
</evidence>
<dbReference type="Proteomes" id="UP000177306">
    <property type="component" value="Unassembled WGS sequence"/>
</dbReference>
<comment type="function">
    <text evidence="4">Has an important function as a repair enzyme for proteins that have been inactivated by oxidation. Catalyzes the reversible oxidation-reduction of methionine sulfoxide in proteins to methionine.</text>
</comment>
<proteinExistence type="inferred from homology"/>
<evidence type="ECO:0000256" key="3">
    <source>
        <dbReference type="ARBA" id="ARBA00048782"/>
    </source>
</evidence>
<organism evidence="6 7">
    <name type="scientific">Candidatus Kaiserbacteria bacterium RIFCSPLOWO2_01_FULL_53_17</name>
    <dbReference type="NCBI Taxonomy" id="1798511"/>
    <lineage>
        <taxon>Bacteria</taxon>
        <taxon>Candidatus Kaiseribacteriota</taxon>
    </lineage>
</organism>
<comment type="catalytic activity">
    <reaction evidence="3 4">
        <text>[thioredoxin]-disulfide + L-methionine + H2O = L-methionine (S)-S-oxide + [thioredoxin]-dithiol</text>
        <dbReference type="Rhea" id="RHEA:19993"/>
        <dbReference type="Rhea" id="RHEA-COMP:10698"/>
        <dbReference type="Rhea" id="RHEA-COMP:10700"/>
        <dbReference type="ChEBI" id="CHEBI:15377"/>
        <dbReference type="ChEBI" id="CHEBI:29950"/>
        <dbReference type="ChEBI" id="CHEBI:50058"/>
        <dbReference type="ChEBI" id="CHEBI:57844"/>
        <dbReference type="ChEBI" id="CHEBI:58772"/>
        <dbReference type="EC" id="1.8.4.11"/>
    </reaction>
</comment>
<evidence type="ECO:0000256" key="4">
    <source>
        <dbReference type="HAMAP-Rule" id="MF_01401"/>
    </source>
</evidence>
<dbReference type="PANTHER" id="PTHR43774:SF1">
    <property type="entry name" value="PEPTIDE METHIONINE SULFOXIDE REDUCTASE MSRA 2"/>
    <property type="match status" value="1"/>
</dbReference>
<sequence length="179" mass="20424">MKTAVFGGGCFWCTEAVFKMLKGVNRIEPGYAGGFIVNPSYEQVSAGDTGHAEVIRVTYDPTLISYEDLLTVFFGSHDPTTPNRQGNDVGEQYRSVIFYQDEEEKRMAGATIEKFQDYAKEGLKIVTQVLPLRDFFPAEDYHKDYYKKNSSANYCQLIIEPKLEKVRKRFAELVRPEAH</sequence>
<gene>
    <name evidence="4" type="primary">msrA</name>
    <name evidence="6" type="ORF">A3A38_01160</name>
</gene>
<dbReference type="GO" id="GO:0033744">
    <property type="term" value="F:L-methionine:thioredoxin-disulfide S-oxidoreductase activity"/>
    <property type="evidence" value="ECO:0007669"/>
    <property type="project" value="RHEA"/>
</dbReference>
<reference evidence="6 7" key="1">
    <citation type="journal article" date="2016" name="Nat. Commun.">
        <title>Thousands of microbial genomes shed light on interconnected biogeochemical processes in an aquifer system.</title>
        <authorList>
            <person name="Anantharaman K."/>
            <person name="Brown C.T."/>
            <person name="Hug L.A."/>
            <person name="Sharon I."/>
            <person name="Castelle C.J."/>
            <person name="Probst A.J."/>
            <person name="Thomas B.C."/>
            <person name="Singh A."/>
            <person name="Wilkins M.J."/>
            <person name="Karaoz U."/>
            <person name="Brodie E.L."/>
            <person name="Williams K.H."/>
            <person name="Hubbard S.S."/>
            <person name="Banfield J.F."/>
        </authorList>
    </citation>
    <scope>NUCLEOTIDE SEQUENCE [LARGE SCALE GENOMIC DNA]</scope>
</reference>
<dbReference type="AlphaFoldDB" id="A0A1F6EH94"/>
<dbReference type="EC" id="1.8.4.11" evidence="4"/>
<feature type="active site" evidence="4">
    <location>
        <position position="10"/>
    </location>
</feature>
<dbReference type="SUPFAM" id="SSF55068">
    <property type="entry name" value="Peptide methionine sulfoxide reductase"/>
    <property type="match status" value="1"/>
</dbReference>
<dbReference type="GO" id="GO:0008113">
    <property type="term" value="F:peptide-methionine (S)-S-oxide reductase activity"/>
    <property type="evidence" value="ECO:0007669"/>
    <property type="project" value="UniProtKB-UniRule"/>
</dbReference>
<accession>A0A1F6EH94</accession>
<evidence type="ECO:0000256" key="1">
    <source>
        <dbReference type="ARBA" id="ARBA00023002"/>
    </source>
</evidence>
<protein>
    <recommendedName>
        <fullName evidence="4">Peptide methionine sulfoxide reductase MsrA</fullName>
        <shortName evidence="4">Protein-methionine-S-oxide reductase</shortName>
        <ecNumber evidence="4">1.8.4.11</ecNumber>
    </recommendedName>
    <alternativeName>
        <fullName evidence="4">Peptide-methionine (S)-S-oxide reductase</fullName>
        <shortName evidence="4">Peptide Met(O) reductase</shortName>
    </alternativeName>
</protein>
<dbReference type="Gene3D" id="3.30.1060.10">
    <property type="entry name" value="Peptide methionine sulphoxide reductase MsrA"/>
    <property type="match status" value="1"/>
</dbReference>
<comment type="catalytic activity">
    <reaction evidence="2 4">
        <text>L-methionyl-[protein] + [thioredoxin]-disulfide + H2O = L-methionyl-(S)-S-oxide-[protein] + [thioredoxin]-dithiol</text>
        <dbReference type="Rhea" id="RHEA:14217"/>
        <dbReference type="Rhea" id="RHEA-COMP:10698"/>
        <dbReference type="Rhea" id="RHEA-COMP:10700"/>
        <dbReference type="Rhea" id="RHEA-COMP:12313"/>
        <dbReference type="Rhea" id="RHEA-COMP:12315"/>
        <dbReference type="ChEBI" id="CHEBI:15377"/>
        <dbReference type="ChEBI" id="CHEBI:16044"/>
        <dbReference type="ChEBI" id="CHEBI:29950"/>
        <dbReference type="ChEBI" id="CHEBI:44120"/>
        <dbReference type="ChEBI" id="CHEBI:50058"/>
        <dbReference type="EC" id="1.8.4.11"/>
    </reaction>
</comment>
<dbReference type="InterPro" id="IPR002569">
    <property type="entry name" value="Met_Sox_Rdtase_MsrA_dom"/>
</dbReference>
<dbReference type="HAMAP" id="MF_01401">
    <property type="entry name" value="MsrA"/>
    <property type="match status" value="1"/>
</dbReference>
<comment type="similarity">
    <text evidence="4">Belongs to the MsrA Met sulfoxide reductase family.</text>
</comment>
<dbReference type="PANTHER" id="PTHR43774">
    <property type="entry name" value="PEPTIDE METHIONINE SULFOXIDE REDUCTASE"/>
    <property type="match status" value="1"/>
</dbReference>
<dbReference type="EMBL" id="MFLY01000017">
    <property type="protein sequence ID" value="OGG73014.1"/>
    <property type="molecule type" value="Genomic_DNA"/>
</dbReference>
<evidence type="ECO:0000259" key="5">
    <source>
        <dbReference type="Pfam" id="PF01625"/>
    </source>
</evidence>